<comment type="similarity">
    <text evidence="2">Belongs to the MscS (TC 1.A.23) family.</text>
</comment>
<evidence type="ECO:0000256" key="3">
    <source>
        <dbReference type="ARBA" id="ARBA00022475"/>
    </source>
</evidence>
<dbReference type="AlphaFoldDB" id="A0A7X0D2I4"/>
<dbReference type="InterPro" id="IPR023408">
    <property type="entry name" value="MscS_beta-dom_sf"/>
</dbReference>
<keyword evidence="6 7" id="KW-0472">Membrane</keyword>
<name>A0A7X0D2I4_9HYPH</name>
<dbReference type="Pfam" id="PF00027">
    <property type="entry name" value="cNMP_binding"/>
    <property type="match status" value="1"/>
</dbReference>
<dbReference type="PANTHER" id="PTHR30566:SF5">
    <property type="entry name" value="MECHANOSENSITIVE ION CHANNEL PROTEIN 1, MITOCHONDRIAL-RELATED"/>
    <property type="match status" value="1"/>
</dbReference>
<accession>A0A7X0D2I4</accession>
<evidence type="ECO:0000256" key="7">
    <source>
        <dbReference type="SAM" id="Phobius"/>
    </source>
</evidence>
<keyword evidence="5 7" id="KW-1133">Transmembrane helix</keyword>
<dbReference type="Gene3D" id="1.10.287.1260">
    <property type="match status" value="1"/>
</dbReference>
<dbReference type="SUPFAM" id="SSF51206">
    <property type="entry name" value="cAMP-binding domain-like"/>
    <property type="match status" value="1"/>
</dbReference>
<dbReference type="InterPro" id="IPR016846">
    <property type="entry name" value="cNMP-bd_ion_channel"/>
</dbReference>
<keyword evidence="3" id="KW-1003">Cell membrane</keyword>
<dbReference type="Proteomes" id="UP000547879">
    <property type="component" value="Unassembled WGS sequence"/>
</dbReference>
<dbReference type="InterPro" id="IPR011066">
    <property type="entry name" value="MscS_channel_C_sf"/>
</dbReference>
<proteinExistence type="inferred from homology"/>
<feature type="transmembrane region" description="Helical" evidence="7">
    <location>
        <begin position="76"/>
        <end position="99"/>
    </location>
</feature>
<feature type="transmembrane region" description="Helical" evidence="7">
    <location>
        <begin position="111"/>
        <end position="131"/>
    </location>
</feature>
<dbReference type="SMART" id="SM00100">
    <property type="entry name" value="cNMP"/>
    <property type="match status" value="1"/>
</dbReference>
<dbReference type="SUPFAM" id="SSF82689">
    <property type="entry name" value="Mechanosensitive channel protein MscS (YggB), C-terminal domain"/>
    <property type="match status" value="1"/>
</dbReference>
<dbReference type="InterPro" id="IPR006685">
    <property type="entry name" value="MscS_channel_2nd"/>
</dbReference>
<dbReference type="EMBL" id="JACHEG010000010">
    <property type="protein sequence ID" value="MBB6165534.1"/>
    <property type="molecule type" value="Genomic_DNA"/>
</dbReference>
<dbReference type="Gene3D" id="3.30.70.100">
    <property type="match status" value="1"/>
</dbReference>
<dbReference type="InterPro" id="IPR010920">
    <property type="entry name" value="LSM_dom_sf"/>
</dbReference>
<dbReference type="PIRSF" id="PIRSF026673">
    <property type="entry name" value="UCP026673_ion_chan"/>
    <property type="match status" value="1"/>
</dbReference>
<dbReference type="SUPFAM" id="SSF50182">
    <property type="entry name" value="Sm-like ribonucleoproteins"/>
    <property type="match status" value="1"/>
</dbReference>
<evidence type="ECO:0000313" key="10">
    <source>
        <dbReference type="Proteomes" id="UP000547879"/>
    </source>
</evidence>
<evidence type="ECO:0000256" key="6">
    <source>
        <dbReference type="ARBA" id="ARBA00023136"/>
    </source>
</evidence>
<dbReference type="PROSITE" id="PS50042">
    <property type="entry name" value="CNMP_BINDING_3"/>
    <property type="match status" value="1"/>
</dbReference>
<evidence type="ECO:0000256" key="1">
    <source>
        <dbReference type="ARBA" id="ARBA00004651"/>
    </source>
</evidence>
<dbReference type="Pfam" id="PF21082">
    <property type="entry name" value="MS_channel_3rd"/>
    <property type="match status" value="1"/>
</dbReference>
<dbReference type="InterPro" id="IPR049278">
    <property type="entry name" value="MS_channel_C"/>
</dbReference>
<gene>
    <name evidence="9" type="ORF">HNQ72_005382</name>
</gene>
<evidence type="ECO:0000313" key="9">
    <source>
        <dbReference type="EMBL" id="MBB6165534.1"/>
    </source>
</evidence>
<comment type="subcellular location">
    <subcellularLocation>
        <location evidence="1">Cell membrane</location>
        <topology evidence="1">Multi-pass membrane protein</topology>
    </subcellularLocation>
</comment>
<dbReference type="Gene3D" id="2.30.30.60">
    <property type="match status" value="1"/>
</dbReference>
<evidence type="ECO:0000256" key="4">
    <source>
        <dbReference type="ARBA" id="ARBA00022692"/>
    </source>
</evidence>
<dbReference type="RefSeq" id="WP_183996915.1">
    <property type="nucleotide sequence ID" value="NZ_BMHW01000011.1"/>
</dbReference>
<organism evidence="9 10">
    <name type="scientific">Rhizobium wenxiniae</name>
    <dbReference type="NCBI Taxonomy" id="1737357"/>
    <lineage>
        <taxon>Bacteria</taxon>
        <taxon>Pseudomonadati</taxon>
        <taxon>Pseudomonadota</taxon>
        <taxon>Alphaproteobacteria</taxon>
        <taxon>Hyphomicrobiales</taxon>
        <taxon>Rhizobiaceae</taxon>
        <taxon>Rhizobium/Agrobacterium group</taxon>
        <taxon>Rhizobium</taxon>
    </lineage>
</organism>
<reference evidence="9 10" key="1">
    <citation type="submission" date="2020-08" db="EMBL/GenBank/DDBJ databases">
        <title>Genomic Encyclopedia of Type Strains, Phase IV (KMG-IV): sequencing the most valuable type-strain genomes for metagenomic binning, comparative biology and taxonomic classification.</title>
        <authorList>
            <person name="Goeker M."/>
        </authorList>
    </citation>
    <scope>NUCLEOTIDE SEQUENCE [LARGE SCALE GENOMIC DNA]</scope>
    <source>
        <strain evidence="9 10">DSM 100734</strain>
    </source>
</reference>
<keyword evidence="4 7" id="KW-0812">Transmembrane</keyword>
<comment type="caution">
    <text evidence="9">The sequence shown here is derived from an EMBL/GenBank/DDBJ whole genome shotgun (WGS) entry which is preliminary data.</text>
</comment>
<dbReference type="PANTHER" id="PTHR30566">
    <property type="entry name" value="YNAI-RELATED MECHANOSENSITIVE ION CHANNEL"/>
    <property type="match status" value="1"/>
</dbReference>
<dbReference type="Gene3D" id="2.60.120.10">
    <property type="entry name" value="Jelly Rolls"/>
    <property type="match status" value="1"/>
</dbReference>
<dbReference type="InterPro" id="IPR018490">
    <property type="entry name" value="cNMP-bd_dom_sf"/>
</dbReference>
<dbReference type="Pfam" id="PF00924">
    <property type="entry name" value="MS_channel_2nd"/>
    <property type="match status" value="1"/>
</dbReference>
<dbReference type="GO" id="GO:0005886">
    <property type="term" value="C:plasma membrane"/>
    <property type="evidence" value="ECO:0007669"/>
    <property type="project" value="UniProtKB-SubCell"/>
</dbReference>
<dbReference type="CDD" id="cd00038">
    <property type="entry name" value="CAP_ED"/>
    <property type="match status" value="1"/>
</dbReference>
<evidence type="ECO:0000259" key="8">
    <source>
        <dbReference type="PROSITE" id="PS50042"/>
    </source>
</evidence>
<feature type="transmembrane region" description="Helical" evidence="7">
    <location>
        <begin position="14"/>
        <end position="31"/>
    </location>
</feature>
<feature type="domain" description="Cyclic nucleotide-binding" evidence="8">
    <location>
        <begin position="350"/>
        <end position="464"/>
    </location>
</feature>
<dbReference type="InterPro" id="IPR014710">
    <property type="entry name" value="RmlC-like_jellyroll"/>
</dbReference>
<keyword evidence="10" id="KW-1185">Reference proteome</keyword>
<feature type="transmembrane region" description="Helical" evidence="7">
    <location>
        <begin position="38"/>
        <end position="56"/>
    </location>
</feature>
<protein>
    <submittedName>
        <fullName evidence="9">Small-conductance mechanosensitive channel</fullName>
    </submittedName>
</protein>
<sequence length="495" mass="53872">MPQIQYGDLASDPVAWLIILGIAGMIVWKLIGPARSNLRLVVQIVFFGAMTSVLVFGRIPLGQSGGFQSGDEHTFFVILGQMLWWLHLSWAVIGFVRIYLVLEGRPREARLLQDIVVGGVYLCVTLSALAFVFRLPVGTLIATSGVIAIALGLALQNTLGDVFSGIALTLGRTFALGDWIRLNDGMEGRVVASTWRSTQILTIANNVVVLPNSALAKLGLTNVSRPTETHLLQLNVRIKPTRTPSSIEAVLNTALAGCNLIIKDPAPMVALKSIDANAVDADIYARVMDPMRMAKARNEIIDLLHRHCRAAGLQLAPSASSVLFADATSGADFHQPAEERFIELIDQNTIFATLARADKDLLARSVRSRVFAQGASIMPQGKQPSSFFVIDSGVVAVTQHGLEQRRLSPGDFYGDASLSSSLNDCSLTAISAVKIWEISRDDLSDLFRSRPELANEITARLAMHEEEARRVAHAEAKDDHTPHALLRSIRTIFTN</sequence>
<evidence type="ECO:0000256" key="2">
    <source>
        <dbReference type="ARBA" id="ARBA00008017"/>
    </source>
</evidence>
<evidence type="ECO:0000256" key="5">
    <source>
        <dbReference type="ARBA" id="ARBA00022989"/>
    </source>
</evidence>
<dbReference type="InterPro" id="IPR000595">
    <property type="entry name" value="cNMP-bd_dom"/>
</dbReference>
<dbReference type="GO" id="GO:0008381">
    <property type="term" value="F:mechanosensitive monoatomic ion channel activity"/>
    <property type="evidence" value="ECO:0007669"/>
    <property type="project" value="UniProtKB-ARBA"/>
</dbReference>